<evidence type="ECO:0000313" key="3">
    <source>
        <dbReference type="Proteomes" id="UP000187209"/>
    </source>
</evidence>
<dbReference type="EMBL" id="MPUH01000465">
    <property type="protein sequence ID" value="OMJ79557.1"/>
    <property type="molecule type" value="Genomic_DNA"/>
</dbReference>
<dbReference type="PROSITE" id="PS50011">
    <property type="entry name" value="PROTEIN_KINASE_DOM"/>
    <property type="match status" value="1"/>
</dbReference>
<dbReference type="PANTHER" id="PTHR44329">
    <property type="entry name" value="SERINE/THREONINE-PROTEIN KINASE TNNI3K-RELATED"/>
    <property type="match status" value="1"/>
</dbReference>
<sequence>MSLNLSEIYLSGLVNDFIRKTIIGQFASEFQEQSFKCYTDFSFLLQVEPSSQSNVTIRATLNEACVKLDLKIKEIECNAIIKKNCIDHHPKKENTISKLKYFNEFAKDENIIAEIAFANNFFEENAWEAGITDFLLNALNSYRSSYGKTSDASIVSFVKLDKNQLDSKNYAKINDMYYNLIESHKFREILDVDNIYLYDNDGKKEFYYRDQGDINLKEYLCETDEELIEVLEKYANQLEEMKDLGILFTKIPECSTKVVFTNSKDVSGSSNLTCAYGIKLLLGFFNIDNYTCSANAYNLTTCSTSFQSSKASLFIHLNSITKDSSLYFLTSSKLGLDQFAYKDIENQSRLLGKGGFGQVYHNIFNSQNVAIKLQISKNNSKSNNPIIEEYNLMLNLNHPTLLRPLGYIDYNNKFGIVLNQCSLNLGEFIKKKIERPKHQVKYDLWEYKGKMKMILAIAEGISYMHARKYGHFDIKPSNIFLSEDFEPKIADFGLSKLILGNEDMKTKGCSLFYSPYEQVSGQKISFSADVWAFGITMYVLIFEKHPFEDLKILVGSKSKELQKKMYIKHIYEKLHRPAIPIDYQKNHPLETSLMQMCWHSNPEKRPTMEKIVKKLANISATSIHI</sequence>
<dbReference type="GO" id="GO:0005524">
    <property type="term" value="F:ATP binding"/>
    <property type="evidence" value="ECO:0007669"/>
    <property type="project" value="InterPro"/>
</dbReference>
<dbReference type="Gene3D" id="1.10.510.10">
    <property type="entry name" value="Transferase(Phosphotransferase) domain 1"/>
    <property type="match status" value="1"/>
</dbReference>
<reference evidence="2 3" key="1">
    <citation type="submission" date="2016-11" db="EMBL/GenBank/DDBJ databases">
        <title>The macronuclear genome of Stentor coeruleus: a giant cell with tiny introns.</title>
        <authorList>
            <person name="Slabodnick M."/>
            <person name="Ruby J.G."/>
            <person name="Reiff S.B."/>
            <person name="Swart E.C."/>
            <person name="Gosai S."/>
            <person name="Prabakaran S."/>
            <person name="Witkowska E."/>
            <person name="Larue G.E."/>
            <person name="Fisher S."/>
            <person name="Freeman R.M."/>
            <person name="Gunawardena J."/>
            <person name="Chu W."/>
            <person name="Stover N.A."/>
            <person name="Gregory B.D."/>
            <person name="Nowacki M."/>
            <person name="Derisi J."/>
            <person name="Roy S.W."/>
            <person name="Marshall W.F."/>
            <person name="Sood P."/>
        </authorList>
    </citation>
    <scope>NUCLEOTIDE SEQUENCE [LARGE SCALE GENOMIC DNA]</scope>
    <source>
        <strain evidence="2">WM001</strain>
    </source>
</reference>
<evidence type="ECO:0000313" key="2">
    <source>
        <dbReference type="EMBL" id="OMJ79557.1"/>
    </source>
</evidence>
<dbReference type="PROSITE" id="PS00108">
    <property type="entry name" value="PROTEIN_KINASE_ST"/>
    <property type="match status" value="1"/>
</dbReference>
<proteinExistence type="predicted"/>
<feature type="domain" description="Protein kinase" evidence="1">
    <location>
        <begin position="345"/>
        <end position="625"/>
    </location>
</feature>
<accession>A0A1R2BSC2</accession>
<dbReference type="Proteomes" id="UP000187209">
    <property type="component" value="Unassembled WGS sequence"/>
</dbReference>
<evidence type="ECO:0000259" key="1">
    <source>
        <dbReference type="PROSITE" id="PS50011"/>
    </source>
</evidence>
<gene>
    <name evidence="2" type="ORF">SteCoe_20411</name>
</gene>
<dbReference type="InterPro" id="IPR000719">
    <property type="entry name" value="Prot_kinase_dom"/>
</dbReference>
<dbReference type="SUPFAM" id="SSF56112">
    <property type="entry name" value="Protein kinase-like (PK-like)"/>
    <property type="match status" value="1"/>
</dbReference>
<name>A0A1R2BSC2_9CILI</name>
<comment type="caution">
    <text evidence="2">The sequence shown here is derived from an EMBL/GenBank/DDBJ whole genome shotgun (WGS) entry which is preliminary data.</text>
</comment>
<organism evidence="2 3">
    <name type="scientific">Stentor coeruleus</name>
    <dbReference type="NCBI Taxonomy" id="5963"/>
    <lineage>
        <taxon>Eukaryota</taxon>
        <taxon>Sar</taxon>
        <taxon>Alveolata</taxon>
        <taxon>Ciliophora</taxon>
        <taxon>Postciliodesmatophora</taxon>
        <taxon>Heterotrichea</taxon>
        <taxon>Heterotrichida</taxon>
        <taxon>Stentoridae</taxon>
        <taxon>Stentor</taxon>
    </lineage>
</organism>
<dbReference type="Pfam" id="PF00069">
    <property type="entry name" value="Pkinase"/>
    <property type="match status" value="1"/>
</dbReference>
<keyword evidence="3" id="KW-1185">Reference proteome</keyword>
<dbReference type="AlphaFoldDB" id="A0A1R2BSC2"/>
<protein>
    <recommendedName>
        <fullName evidence="1">Protein kinase domain-containing protein</fullName>
    </recommendedName>
</protein>
<dbReference type="OrthoDB" id="4062651at2759"/>
<dbReference type="GO" id="GO:0004674">
    <property type="term" value="F:protein serine/threonine kinase activity"/>
    <property type="evidence" value="ECO:0007669"/>
    <property type="project" value="TreeGrafter"/>
</dbReference>
<dbReference type="InterPro" id="IPR008271">
    <property type="entry name" value="Ser/Thr_kinase_AS"/>
</dbReference>
<dbReference type="InterPro" id="IPR051681">
    <property type="entry name" value="Ser/Thr_Kinases-Pseudokinases"/>
</dbReference>
<dbReference type="SMART" id="SM00220">
    <property type="entry name" value="S_TKc"/>
    <property type="match status" value="1"/>
</dbReference>
<dbReference type="InterPro" id="IPR011009">
    <property type="entry name" value="Kinase-like_dom_sf"/>
</dbReference>